<dbReference type="Pfam" id="PF06958">
    <property type="entry name" value="Pyocin_S"/>
    <property type="match status" value="1"/>
</dbReference>
<evidence type="ECO:0000256" key="3">
    <source>
        <dbReference type="ARBA" id="ARBA00023048"/>
    </source>
</evidence>
<evidence type="ECO:0000313" key="7">
    <source>
        <dbReference type="Proteomes" id="UP001269375"/>
    </source>
</evidence>
<reference evidence="6 7" key="1">
    <citation type="submission" date="2023-04" db="EMBL/GenBank/DDBJ databases">
        <title>A long-awaited taxogenomic arrangement of the family Halomonadaceae.</title>
        <authorList>
            <person name="De La Haba R."/>
            <person name="Chuvochina M."/>
            <person name="Wittouck S."/>
            <person name="Arahal D.R."/>
            <person name="Sanchez-Porro C."/>
            <person name="Hugenholtz P."/>
            <person name="Ventosa A."/>
        </authorList>
    </citation>
    <scope>NUCLEOTIDE SEQUENCE [LARGE SCALE GENOMIC DNA]</scope>
    <source>
        <strain evidence="6 7">DSM 22428</strain>
    </source>
</reference>
<keyword evidence="1" id="KW-0929">Antimicrobial</keyword>
<dbReference type="InterPro" id="IPR036302">
    <property type="entry name" value="Pyosin/cloacin_T_dom_sf"/>
</dbReference>
<feature type="domain" description="Pyosin/cloacin translocation" evidence="5">
    <location>
        <begin position="258"/>
        <end position="383"/>
    </location>
</feature>
<dbReference type="InterPro" id="IPR016128">
    <property type="entry name" value="Pyosin/cloacin_T_dom"/>
</dbReference>
<feature type="region of interest" description="Disordered" evidence="4">
    <location>
        <begin position="118"/>
        <end position="145"/>
    </location>
</feature>
<dbReference type="EMBL" id="JARWAO010000004">
    <property type="protein sequence ID" value="MDR5896249.1"/>
    <property type="molecule type" value="Genomic_DNA"/>
</dbReference>
<feature type="compositionally biased region" description="Low complexity" evidence="4">
    <location>
        <begin position="126"/>
        <end position="138"/>
    </location>
</feature>
<keyword evidence="3" id="KW-0078">Bacteriocin</keyword>
<dbReference type="RefSeq" id="WP_251594751.1">
    <property type="nucleotide sequence ID" value="NZ_JAMLJI010000004.1"/>
</dbReference>
<evidence type="ECO:0000313" key="6">
    <source>
        <dbReference type="EMBL" id="MDR5896249.1"/>
    </source>
</evidence>
<evidence type="ECO:0000256" key="4">
    <source>
        <dbReference type="SAM" id="MobiDB-lite"/>
    </source>
</evidence>
<evidence type="ECO:0000259" key="5">
    <source>
        <dbReference type="Pfam" id="PF06958"/>
    </source>
</evidence>
<gene>
    <name evidence="6" type="ORF">QC825_09210</name>
</gene>
<keyword evidence="7" id="KW-1185">Reference proteome</keyword>
<keyword evidence="2" id="KW-0044">Antibiotic</keyword>
<comment type="caution">
    <text evidence="6">The sequence shown here is derived from an EMBL/GenBank/DDBJ whole genome shotgun (WGS) entry which is preliminary data.</text>
</comment>
<proteinExistence type="predicted"/>
<evidence type="ECO:0000256" key="2">
    <source>
        <dbReference type="ARBA" id="ARBA00023022"/>
    </source>
</evidence>
<evidence type="ECO:0000256" key="1">
    <source>
        <dbReference type="ARBA" id="ARBA00022529"/>
    </source>
</evidence>
<organism evidence="6 7">
    <name type="scientific">Larsenimonas suaedae</name>
    <dbReference type="NCBI Taxonomy" id="1851019"/>
    <lineage>
        <taxon>Bacteria</taxon>
        <taxon>Pseudomonadati</taxon>
        <taxon>Pseudomonadota</taxon>
        <taxon>Gammaproteobacteria</taxon>
        <taxon>Oceanospirillales</taxon>
        <taxon>Halomonadaceae</taxon>
        <taxon>Larsenimonas</taxon>
    </lineage>
</organism>
<dbReference type="Proteomes" id="UP001269375">
    <property type="component" value="Unassembled WGS sequence"/>
</dbReference>
<sequence length="516" mass="55432">MRLISPFELDEVDIPLIEDPFFASSRLNELSDYDITALYSKLSGHSSSNQNINSMRRAIKNSVAQGAMFLINRPGDPYKITRLVRWNGSKWVIPDNRRAPFVRAEVSRLNARGLNPHALESRRYRGSPVNSSGGSASSTYTPDTSKANAEKVITPVFARSRSVGIECTDVCATSEPSSNSGSMAVLAGTASATGEISLGGLVNSTGKVLTQAAARLGSWTAKAARMTPGGFLIAGIFQPTQMGDGTIQGAQELNNKIGGTAETRVRFQIRRDNQGLLQVSGIHTSPGSGIEQVPVIQATQAGQKFEAEVSGITFTWTPNEGPVQPLSTEYPDVSPDMQSGITVFPISDNVGGSSTALPSHEVDSKDAIIVFPADSGVQPLYIVFNKPVQPLEVGTYSDMAKRSKGDGLDIDHIPSRKAIERNALSNNSDLSEAELKAISNEAPSVAIPREVHQRASETYGGRNTRARQLSDAQDIHKTVDSNVNAISDALSDQGFSEEEIEAVRSQLHELHRSQGR</sequence>
<protein>
    <submittedName>
        <fullName evidence="6">S-type pyocin domain-containing protein</fullName>
    </submittedName>
</protein>
<name>A0ABU1GW34_9GAMM</name>
<accession>A0ABU1GW34</accession>
<dbReference type="SUPFAM" id="SSF69369">
    <property type="entry name" value="Cloacin translocation domain"/>
    <property type="match status" value="1"/>
</dbReference>